<organism evidence="6 7">
    <name type="scientific">Myotis brandtii</name>
    <name type="common">Brandt's bat</name>
    <dbReference type="NCBI Taxonomy" id="109478"/>
    <lineage>
        <taxon>Eukaryota</taxon>
        <taxon>Metazoa</taxon>
        <taxon>Chordata</taxon>
        <taxon>Craniata</taxon>
        <taxon>Vertebrata</taxon>
        <taxon>Euteleostomi</taxon>
        <taxon>Mammalia</taxon>
        <taxon>Eutheria</taxon>
        <taxon>Laurasiatheria</taxon>
        <taxon>Chiroptera</taxon>
        <taxon>Yangochiroptera</taxon>
        <taxon>Vespertilionidae</taxon>
        <taxon>Myotis</taxon>
    </lineage>
</organism>
<keyword evidence="7" id="KW-1185">Reference proteome</keyword>
<reference evidence="6 7" key="1">
    <citation type="journal article" date="2013" name="Nat. Commun.">
        <title>Genome analysis reveals insights into physiology and longevity of the Brandt's bat Myotis brandtii.</title>
        <authorList>
            <person name="Seim I."/>
            <person name="Fang X."/>
            <person name="Xiong Z."/>
            <person name="Lobanov A.V."/>
            <person name="Huang Z."/>
            <person name="Ma S."/>
            <person name="Feng Y."/>
            <person name="Turanov A.A."/>
            <person name="Zhu Y."/>
            <person name="Lenz T.L."/>
            <person name="Gerashchenko M.V."/>
            <person name="Fan D."/>
            <person name="Hee Yim S."/>
            <person name="Yao X."/>
            <person name="Jordan D."/>
            <person name="Xiong Y."/>
            <person name="Ma Y."/>
            <person name="Lyapunov A.N."/>
            <person name="Chen G."/>
            <person name="Kulakova O.I."/>
            <person name="Sun Y."/>
            <person name="Lee S.G."/>
            <person name="Bronson R.T."/>
            <person name="Moskalev A.A."/>
            <person name="Sunyaev S.R."/>
            <person name="Zhang G."/>
            <person name="Krogh A."/>
            <person name="Wang J."/>
            <person name="Gladyshev V.N."/>
        </authorList>
    </citation>
    <scope>NUCLEOTIDE SEQUENCE [LARGE SCALE GENOMIC DNA]</scope>
</reference>
<evidence type="ECO:0000259" key="5">
    <source>
        <dbReference type="PROSITE" id="PS51741"/>
    </source>
</evidence>
<dbReference type="AlphaFoldDB" id="S7NTH3"/>
<dbReference type="SUPFAM" id="SSF48350">
    <property type="entry name" value="GTPase activation domain, GAP"/>
    <property type="match status" value="1"/>
</dbReference>
<protein>
    <submittedName>
        <fullName evidence="6">Rho GTPase-activating protein 4</fullName>
    </submittedName>
</protein>
<dbReference type="InterPro" id="IPR031160">
    <property type="entry name" value="F_BAR_dom"/>
</dbReference>
<dbReference type="EMBL" id="KE164798">
    <property type="protein sequence ID" value="EPQ20190.1"/>
    <property type="molecule type" value="Genomic_DNA"/>
</dbReference>
<keyword evidence="1 2" id="KW-0175">Coiled coil</keyword>
<evidence type="ECO:0000256" key="1">
    <source>
        <dbReference type="ARBA" id="ARBA00023054"/>
    </source>
</evidence>
<dbReference type="CDD" id="cd07656">
    <property type="entry name" value="F-BAR_srGAP"/>
    <property type="match status" value="1"/>
</dbReference>
<dbReference type="SUPFAM" id="SSF103657">
    <property type="entry name" value="BAR/IMD domain-like"/>
    <property type="match status" value="1"/>
</dbReference>
<dbReference type="Gene3D" id="1.20.1270.60">
    <property type="entry name" value="Arfaptin homology (AH) domain/BAR domain"/>
    <property type="match status" value="1"/>
</dbReference>
<dbReference type="GO" id="GO:0007165">
    <property type="term" value="P:signal transduction"/>
    <property type="evidence" value="ECO:0007669"/>
    <property type="project" value="InterPro"/>
</dbReference>
<evidence type="ECO:0000259" key="4">
    <source>
        <dbReference type="PROSITE" id="PS50238"/>
    </source>
</evidence>
<dbReference type="PROSITE" id="PS51741">
    <property type="entry name" value="F_BAR"/>
    <property type="match status" value="1"/>
</dbReference>
<dbReference type="Pfam" id="PF00620">
    <property type="entry name" value="RhoGAP"/>
    <property type="match status" value="1"/>
</dbReference>
<dbReference type="Pfam" id="PF00611">
    <property type="entry name" value="FCH"/>
    <property type="match status" value="1"/>
</dbReference>
<dbReference type="SMART" id="SM00324">
    <property type="entry name" value="RhoGAP"/>
    <property type="match status" value="1"/>
</dbReference>
<evidence type="ECO:0000256" key="3">
    <source>
        <dbReference type="SAM" id="MobiDB-lite"/>
    </source>
</evidence>
<evidence type="ECO:0000256" key="2">
    <source>
        <dbReference type="PROSITE-ProRule" id="PRU01077"/>
    </source>
</evidence>
<dbReference type="InterPro" id="IPR027267">
    <property type="entry name" value="AH/BAR_dom_sf"/>
</dbReference>
<dbReference type="Gene3D" id="1.10.555.10">
    <property type="entry name" value="Rho GTPase activation protein"/>
    <property type="match status" value="1"/>
</dbReference>
<feature type="compositionally biased region" description="Basic and acidic residues" evidence="3">
    <location>
        <begin position="161"/>
        <end position="174"/>
    </location>
</feature>
<dbReference type="PROSITE" id="PS50238">
    <property type="entry name" value="RHOGAP"/>
    <property type="match status" value="1"/>
</dbReference>
<feature type="domain" description="Rho-GAP" evidence="4">
    <location>
        <begin position="486"/>
        <end position="600"/>
    </location>
</feature>
<proteinExistence type="predicted"/>
<sequence>MRSQLSEQLRCLELQGELRRELLQELSEFMRRRAEVELEYSRGLDKLAERFSSRGGRLGGSSREYQSFRKEPTLLSSLHCWAVLLQQTRQQSRDSAALSEVLAGPLVQRLSHIAEDVGRIVKKSKDLEQQLQEELLEVVSELQTAKKTYQVYHTESMNAEAKLREAERQEEKRAGRSAAPATATTPTEAGPLRKTSVKKGSRVVEKRQAKFLEHKLKCTKARNEYLLSLASVNAAVSNYYLYDVLDLMDCCDTGFHLALGQVLRSYTAAESRTQASQMQGLGSLEEAVEALDPPGDKAKVLEVHSVAFCPPQRFDYQPHEGDEVAEIQVEVELRDEILPRAQNIQSRLDRQTIETEEVNKTLKATLQALLEVVALEDGDMLDSFQACPSTESLKSTSSDPGARQAGRRRGQQQETETFYITKLQEYLSGRSILAKLQAKHEKLQEAIQRGDKEEQEAPCAQYTQRKFQKSRHPRPSSQYHHKLFGGDMEKFIQSSGQPVPLVVESCVRFINLNGLQHEGIFRVSGAQLRISEIRDAFERGEDPLVEGCSACDLDSVAGVLKLYFRSLEPPLFPPDLFRELLASAGKARARGRRGGQGRSP</sequence>
<name>S7NTH3_MYOBR</name>
<dbReference type="SMART" id="SM00055">
    <property type="entry name" value="FCH"/>
    <property type="match status" value="1"/>
</dbReference>
<dbReference type="eggNOG" id="KOG3565">
    <property type="taxonomic scope" value="Eukaryota"/>
</dbReference>
<evidence type="ECO:0000313" key="7">
    <source>
        <dbReference type="Proteomes" id="UP000052978"/>
    </source>
</evidence>
<dbReference type="Proteomes" id="UP000052978">
    <property type="component" value="Unassembled WGS sequence"/>
</dbReference>
<accession>S7NTH3</accession>
<dbReference type="InterPro" id="IPR008936">
    <property type="entry name" value="Rho_GTPase_activation_prot"/>
</dbReference>
<feature type="domain" description="F-BAR" evidence="5">
    <location>
        <begin position="1"/>
        <end position="296"/>
    </location>
</feature>
<feature type="compositionally biased region" description="Low complexity" evidence="3">
    <location>
        <begin position="178"/>
        <end position="187"/>
    </location>
</feature>
<dbReference type="InterPro" id="IPR000198">
    <property type="entry name" value="RhoGAP_dom"/>
</dbReference>
<dbReference type="PANTHER" id="PTHR14166">
    <property type="entry name" value="SLIT-ROBO RHO GTPASE ACTIVATING PROTEIN"/>
    <property type="match status" value="1"/>
</dbReference>
<dbReference type="InterPro" id="IPR001060">
    <property type="entry name" value="FCH_dom"/>
</dbReference>
<feature type="region of interest" description="Disordered" evidence="3">
    <location>
        <begin position="388"/>
        <end position="414"/>
    </location>
</feature>
<evidence type="ECO:0000313" key="6">
    <source>
        <dbReference type="EMBL" id="EPQ20190.1"/>
    </source>
</evidence>
<feature type="region of interest" description="Disordered" evidence="3">
    <location>
        <begin position="161"/>
        <end position="201"/>
    </location>
</feature>
<feature type="compositionally biased region" description="Polar residues" evidence="3">
    <location>
        <begin position="388"/>
        <end position="399"/>
    </location>
</feature>
<dbReference type="InterPro" id="IPR051627">
    <property type="entry name" value="SLIT-ROBO_RhoGAP"/>
</dbReference>
<gene>
    <name evidence="6" type="ORF">D623_10010679</name>
</gene>